<sequence>MFSLNFSGCLDKLWRKLGLGAPIFSDQNTASMNVDGVQLVFSDALDGGGIEVTTVIGSLSETVGTRGRQIEDILHLNLACLSQFRTLAVLRKADDGAEELVLSVSFRGYTELEKLTGLVEELLSVVSLYQPLVSAYAGGYQGNPLLGAAQTSLSDELDGAMVFHL</sequence>
<evidence type="ECO:0008006" key="3">
    <source>
        <dbReference type="Google" id="ProtNLM"/>
    </source>
</evidence>
<name>A0A1I4FC31_9HYPH</name>
<protein>
    <recommendedName>
        <fullName evidence="3">Tir chaperone protein (CesT) family protein</fullName>
    </recommendedName>
</protein>
<dbReference type="Proteomes" id="UP000199598">
    <property type="component" value="Unassembled WGS sequence"/>
</dbReference>
<accession>A0A1I4FC31</accession>
<evidence type="ECO:0000313" key="1">
    <source>
        <dbReference type="EMBL" id="SFL15552.1"/>
    </source>
</evidence>
<dbReference type="CDD" id="cd16364">
    <property type="entry name" value="T3SC_I-like"/>
    <property type="match status" value="1"/>
</dbReference>
<organism evidence="1 2">
    <name type="scientific">Pseudovibrio ascidiaceicola</name>
    <dbReference type="NCBI Taxonomy" id="285279"/>
    <lineage>
        <taxon>Bacteria</taxon>
        <taxon>Pseudomonadati</taxon>
        <taxon>Pseudomonadota</taxon>
        <taxon>Alphaproteobacteria</taxon>
        <taxon>Hyphomicrobiales</taxon>
        <taxon>Stappiaceae</taxon>
        <taxon>Pseudovibrio</taxon>
    </lineage>
</organism>
<dbReference type="RefSeq" id="WP_208860627.1">
    <property type="nucleotide sequence ID" value="NZ_FOSK01000018.1"/>
</dbReference>
<dbReference type="EMBL" id="FOSK01000018">
    <property type="protein sequence ID" value="SFL15552.1"/>
    <property type="molecule type" value="Genomic_DNA"/>
</dbReference>
<gene>
    <name evidence="1" type="ORF">SAMN04488518_11876</name>
</gene>
<evidence type="ECO:0000313" key="2">
    <source>
        <dbReference type="Proteomes" id="UP000199598"/>
    </source>
</evidence>
<comment type="caution">
    <text evidence="1">The sequence shown here is derived from an EMBL/GenBank/DDBJ whole genome shotgun (WGS) entry which is preliminary data.</text>
</comment>
<proteinExistence type="predicted"/>
<reference evidence="1 2" key="1">
    <citation type="submission" date="2016-10" db="EMBL/GenBank/DDBJ databases">
        <authorList>
            <person name="Varghese N."/>
            <person name="Submissions S."/>
        </authorList>
    </citation>
    <scope>NUCLEOTIDE SEQUENCE [LARGE SCALE GENOMIC DNA]</scope>
    <source>
        <strain evidence="1 2">DSM 16392</strain>
    </source>
</reference>
<keyword evidence="2" id="KW-1185">Reference proteome</keyword>